<dbReference type="AlphaFoldDB" id="A0A1M5F897"/>
<dbReference type="STRING" id="1122206.SAMN02745753_02821"/>
<evidence type="ECO:0000313" key="4">
    <source>
        <dbReference type="Proteomes" id="UP000184517"/>
    </source>
</evidence>
<dbReference type="InterPro" id="IPR029058">
    <property type="entry name" value="AB_hydrolase_fold"/>
</dbReference>
<gene>
    <name evidence="3" type="ORF">SAMN02745753_02821</name>
</gene>
<dbReference type="InterPro" id="IPR022529">
    <property type="entry name" value="DUF3530"/>
</dbReference>
<feature type="compositionally biased region" description="Low complexity" evidence="1">
    <location>
        <begin position="35"/>
        <end position="52"/>
    </location>
</feature>
<protein>
    <recommendedName>
        <fullName evidence="5">Alpha/beta hydrolase family protein</fullName>
    </recommendedName>
</protein>
<evidence type="ECO:0000313" key="3">
    <source>
        <dbReference type="EMBL" id="SHF87745.1"/>
    </source>
</evidence>
<evidence type="ECO:0000256" key="1">
    <source>
        <dbReference type="SAM" id="MobiDB-lite"/>
    </source>
</evidence>
<dbReference type="SUPFAM" id="SSF53474">
    <property type="entry name" value="alpha/beta-Hydrolases"/>
    <property type="match status" value="1"/>
</dbReference>
<feature type="signal peptide" evidence="2">
    <location>
        <begin position="1"/>
        <end position="25"/>
    </location>
</feature>
<dbReference type="RefSeq" id="WP_072840324.1">
    <property type="nucleotide sequence ID" value="NZ_FQVF01000012.1"/>
</dbReference>
<dbReference type="OrthoDB" id="6193602at2"/>
<keyword evidence="4" id="KW-1185">Reference proteome</keyword>
<accession>A0A1M5F897</accession>
<dbReference type="Proteomes" id="UP000184517">
    <property type="component" value="Unassembled WGS sequence"/>
</dbReference>
<feature type="region of interest" description="Disordered" evidence="1">
    <location>
        <begin position="28"/>
        <end position="52"/>
    </location>
</feature>
<keyword evidence="2" id="KW-0732">Signal</keyword>
<dbReference type="Pfam" id="PF12048">
    <property type="entry name" value="DUF3530"/>
    <property type="match status" value="1"/>
</dbReference>
<reference evidence="4" key="1">
    <citation type="submission" date="2016-11" db="EMBL/GenBank/DDBJ databases">
        <authorList>
            <person name="Varghese N."/>
            <person name="Submissions S."/>
        </authorList>
    </citation>
    <scope>NUCLEOTIDE SEQUENCE [LARGE SCALE GENOMIC DNA]</scope>
    <source>
        <strain evidence="4">DSM 16579</strain>
    </source>
</reference>
<evidence type="ECO:0008006" key="5">
    <source>
        <dbReference type="Google" id="ProtNLM"/>
    </source>
</evidence>
<proteinExistence type="predicted"/>
<sequence>MKKFTALHHAIIALLSLSTNTALFAEESQAAPGSTTTPQQNTPAQTTPTQNTKEYIIPKPQVSRIDALKTSLTIRRLDHQIQTLEANAEPFLALYRPSLTSSTQGCVIMLHSDNEHPDWPDAIAPLRDAMPEHSWCTLSLEVPDIIKRAEPVKITAATAENTSSPKELPNQTLVFARIQATIDYAKAQGVEQFTFLGYGTGASYALAFLAANKDAGKALTLIDIESPPNLSDYEVAQQIRQIAQPILDYYVDKTGNDQFSVWRKQAANQRTDKIGDLVQVNALPDRVTGKNSKQLLIQRVRGFLKQNTSQINQLKSLPSAKKGLFYESPINN</sequence>
<feature type="chain" id="PRO_5009910062" description="Alpha/beta hydrolase family protein" evidence="2">
    <location>
        <begin position="26"/>
        <end position="332"/>
    </location>
</feature>
<organism evidence="3 4">
    <name type="scientific">Marinomonas polaris DSM 16579</name>
    <dbReference type="NCBI Taxonomy" id="1122206"/>
    <lineage>
        <taxon>Bacteria</taxon>
        <taxon>Pseudomonadati</taxon>
        <taxon>Pseudomonadota</taxon>
        <taxon>Gammaproteobacteria</taxon>
        <taxon>Oceanospirillales</taxon>
        <taxon>Oceanospirillaceae</taxon>
        <taxon>Marinomonas</taxon>
    </lineage>
</organism>
<dbReference type="EMBL" id="FQVF01000012">
    <property type="protein sequence ID" value="SHF87745.1"/>
    <property type="molecule type" value="Genomic_DNA"/>
</dbReference>
<dbReference type="Gene3D" id="3.40.50.1820">
    <property type="entry name" value="alpha/beta hydrolase"/>
    <property type="match status" value="1"/>
</dbReference>
<name>A0A1M5F897_9GAMM</name>
<evidence type="ECO:0000256" key="2">
    <source>
        <dbReference type="SAM" id="SignalP"/>
    </source>
</evidence>